<gene>
    <name evidence="1" type="ORF">WMY93_015809</name>
</gene>
<accession>A0AAW0NS68</accession>
<organism evidence="1 2">
    <name type="scientific">Mugilogobius chulae</name>
    <name type="common">yellowstripe goby</name>
    <dbReference type="NCBI Taxonomy" id="88201"/>
    <lineage>
        <taxon>Eukaryota</taxon>
        <taxon>Metazoa</taxon>
        <taxon>Chordata</taxon>
        <taxon>Craniata</taxon>
        <taxon>Vertebrata</taxon>
        <taxon>Euteleostomi</taxon>
        <taxon>Actinopterygii</taxon>
        <taxon>Neopterygii</taxon>
        <taxon>Teleostei</taxon>
        <taxon>Neoteleostei</taxon>
        <taxon>Acanthomorphata</taxon>
        <taxon>Gobiaria</taxon>
        <taxon>Gobiiformes</taxon>
        <taxon>Gobioidei</taxon>
        <taxon>Gobiidae</taxon>
        <taxon>Gobionellinae</taxon>
        <taxon>Mugilogobius</taxon>
    </lineage>
</organism>
<name>A0AAW0NS68_9GOBI</name>
<protein>
    <recommendedName>
        <fullName evidence="3">Retrotransposon gag domain-containing protein</fullName>
    </recommendedName>
</protein>
<dbReference type="EMBL" id="JBBPFD010000011">
    <property type="protein sequence ID" value="KAK7907197.1"/>
    <property type="molecule type" value="Genomic_DNA"/>
</dbReference>
<keyword evidence="2" id="KW-1185">Reference proteome</keyword>
<dbReference type="Proteomes" id="UP001460270">
    <property type="component" value="Unassembled WGS sequence"/>
</dbReference>
<dbReference type="AlphaFoldDB" id="A0AAW0NS68"/>
<evidence type="ECO:0000313" key="1">
    <source>
        <dbReference type="EMBL" id="KAK7907197.1"/>
    </source>
</evidence>
<proteinExistence type="predicted"/>
<evidence type="ECO:0000313" key="2">
    <source>
        <dbReference type="Proteomes" id="UP001460270"/>
    </source>
</evidence>
<comment type="caution">
    <text evidence="1">The sequence shown here is derived from an EMBL/GenBank/DDBJ whole genome shotgun (WGS) entry which is preliminary data.</text>
</comment>
<evidence type="ECO:0008006" key="3">
    <source>
        <dbReference type="Google" id="ProtNLM"/>
    </source>
</evidence>
<sequence length="297" mass="33212">MAAAGNYKIPPPFDEKTSYETWKNEIEIWRLVTDLDKKKQALAVTLSLAGRARESALEIPAGDLNADTGMATLLTKLDSVFLKEEKDRQYEAYTEFDRITRESGVSMVDYIVEFERRYNRLQKFKMELPDAVLAFKLLDTAGLNIKDKQLALTACSSVSFANMKSALKRIFGDAASPREGNSAQQMNNDNECAYFTRYTGNQPCQPKGEPGNRIKDTSWSLFHSSPCSDPWEARCATFTSLPSVCSNLRFPLVLQVLGPSVFVSGYLCFCLTHQVCDTARVSGCRPVPLSLVVELRL</sequence>
<reference evidence="2" key="1">
    <citation type="submission" date="2024-04" db="EMBL/GenBank/DDBJ databases">
        <title>Salinicola lusitanus LLJ914,a marine bacterium isolated from the Okinawa Trough.</title>
        <authorList>
            <person name="Li J."/>
        </authorList>
    </citation>
    <scope>NUCLEOTIDE SEQUENCE [LARGE SCALE GENOMIC DNA]</scope>
</reference>